<comment type="caution">
    <text evidence="1">The sequence shown here is derived from an EMBL/GenBank/DDBJ whole genome shotgun (WGS) entry which is preliminary data.</text>
</comment>
<dbReference type="EMBL" id="CM037159">
    <property type="protein sequence ID" value="KAH7866922.1"/>
    <property type="molecule type" value="Genomic_DNA"/>
</dbReference>
<proteinExistence type="predicted"/>
<organism evidence="1 2">
    <name type="scientific">Vaccinium darrowii</name>
    <dbReference type="NCBI Taxonomy" id="229202"/>
    <lineage>
        <taxon>Eukaryota</taxon>
        <taxon>Viridiplantae</taxon>
        <taxon>Streptophyta</taxon>
        <taxon>Embryophyta</taxon>
        <taxon>Tracheophyta</taxon>
        <taxon>Spermatophyta</taxon>
        <taxon>Magnoliopsida</taxon>
        <taxon>eudicotyledons</taxon>
        <taxon>Gunneridae</taxon>
        <taxon>Pentapetalae</taxon>
        <taxon>asterids</taxon>
        <taxon>Ericales</taxon>
        <taxon>Ericaceae</taxon>
        <taxon>Vaccinioideae</taxon>
        <taxon>Vaccinieae</taxon>
        <taxon>Vaccinium</taxon>
    </lineage>
</organism>
<reference evidence="1 2" key="1">
    <citation type="journal article" date="2021" name="Hortic Res">
        <title>High-quality reference genome and annotation aids understanding of berry development for evergreen blueberry (Vaccinium darrowii).</title>
        <authorList>
            <person name="Yu J."/>
            <person name="Hulse-Kemp A.M."/>
            <person name="Babiker E."/>
            <person name="Staton M."/>
        </authorList>
    </citation>
    <scope>NUCLEOTIDE SEQUENCE [LARGE SCALE GENOMIC DNA]</scope>
    <source>
        <strain evidence="2">cv. NJ 8807/NJ 8810</strain>
        <tissue evidence="1">Young leaf</tissue>
    </source>
</reference>
<dbReference type="Proteomes" id="UP000828048">
    <property type="component" value="Chromosome 9"/>
</dbReference>
<evidence type="ECO:0000313" key="1">
    <source>
        <dbReference type="EMBL" id="KAH7866922.1"/>
    </source>
</evidence>
<evidence type="ECO:0000313" key="2">
    <source>
        <dbReference type="Proteomes" id="UP000828048"/>
    </source>
</evidence>
<sequence length="112" mass="13477">MADGAVERMERVHLSTEEEEDEIVISEEKECLRKTWSMKEEMLRIVEVGENLFYFRFTMEEWMNKVLSRGPWNFDNHILLLQQWREVGSKIGELLRVDGRMEGSEYGRFMRV</sequence>
<protein>
    <submittedName>
        <fullName evidence="1">Uncharacterized protein</fullName>
    </submittedName>
</protein>
<name>A0ACB7ZM15_9ERIC</name>
<gene>
    <name evidence="1" type="ORF">Vadar_026743</name>
</gene>
<accession>A0ACB7ZM15</accession>
<keyword evidence="2" id="KW-1185">Reference proteome</keyword>